<feature type="region of interest" description="Disordered" evidence="2">
    <location>
        <begin position="1"/>
        <end position="34"/>
    </location>
</feature>
<dbReference type="PANTHER" id="PTHR11060:SF0">
    <property type="entry name" value="PROTEIN MEMO1"/>
    <property type="match status" value="1"/>
</dbReference>
<dbReference type="NCBIfam" id="TIGR04336">
    <property type="entry name" value="AmmeMemoSam_B"/>
    <property type="match status" value="1"/>
</dbReference>
<dbReference type="CDD" id="cd07361">
    <property type="entry name" value="MEMO_like"/>
    <property type="match status" value="1"/>
</dbReference>
<sequence length="272" mass="30215">MMIASTYTMGQSLHKPRNKAADSSMSSSSPSSKYSRRAYHAGSWYDSDKNTLDATLSKFLADASKNITPSNNSTEGIPRACICPHAGFSYSGPTAAYSYLALKEALERNPSIRTVVVLHPSHHVYLESCAVSGASTIETPLMNLAVDDALRDQLLSTGKFEIMNQRVDEREHSGEMQYPFIAKILMSVCSQEEIKVLPIMVGSIRTSKEEFYGKLIASYLANESIFTVISSDFCHYGQRFSYSPRPNRLKFQSKASMNCLSTLNTLTEKVWI</sequence>
<dbReference type="EMBL" id="JATAAI010000002">
    <property type="protein sequence ID" value="KAK1747536.1"/>
    <property type="molecule type" value="Genomic_DNA"/>
</dbReference>
<gene>
    <name evidence="3" type="ORF">QTG54_001499</name>
</gene>
<evidence type="ECO:0000313" key="3">
    <source>
        <dbReference type="EMBL" id="KAK1747536.1"/>
    </source>
</evidence>
<evidence type="ECO:0000313" key="4">
    <source>
        <dbReference type="Proteomes" id="UP001224775"/>
    </source>
</evidence>
<feature type="compositionally biased region" description="Polar residues" evidence="2">
    <location>
        <begin position="1"/>
        <end position="11"/>
    </location>
</feature>
<evidence type="ECO:0000256" key="2">
    <source>
        <dbReference type="SAM" id="MobiDB-lite"/>
    </source>
</evidence>
<comment type="caution">
    <text evidence="3">The sequence shown here is derived from an EMBL/GenBank/DDBJ whole genome shotgun (WGS) entry which is preliminary data.</text>
</comment>
<dbReference type="InterPro" id="IPR002737">
    <property type="entry name" value="MEMO1_fam"/>
</dbReference>
<dbReference type="Gene3D" id="3.40.830.10">
    <property type="entry name" value="LigB-like"/>
    <property type="match status" value="1"/>
</dbReference>
<comment type="similarity">
    <text evidence="1">Belongs to the MEMO1 family.</text>
</comment>
<organism evidence="3 4">
    <name type="scientific">Skeletonema marinoi</name>
    <dbReference type="NCBI Taxonomy" id="267567"/>
    <lineage>
        <taxon>Eukaryota</taxon>
        <taxon>Sar</taxon>
        <taxon>Stramenopiles</taxon>
        <taxon>Ochrophyta</taxon>
        <taxon>Bacillariophyta</taxon>
        <taxon>Coscinodiscophyceae</taxon>
        <taxon>Thalassiosirophycidae</taxon>
        <taxon>Thalassiosirales</taxon>
        <taxon>Skeletonemataceae</taxon>
        <taxon>Skeletonema</taxon>
        <taxon>Skeletonema marinoi-dohrnii complex</taxon>
    </lineage>
</organism>
<dbReference type="Pfam" id="PF01875">
    <property type="entry name" value="Memo"/>
    <property type="match status" value="1"/>
</dbReference>
<dbReference type="PANTHER" id="PTHR11060">
    <property type="entry name" value="PROTEIN MEMO1"/>
    <property type="match status" value="1"/>
</dbReference>
<dbReference type="AlphaFoldDB" id="A0AAD9DH28"/>
<reference evidence="3" key="1">
    <citation type="submission" date="2023-06" db="EMBL/GenBank/DDBJ databases">
        <title>Survivors Of The Sea: Transcriptome response of Skeletonema marinoi to long-term dormancy.</title>
        <authorList>
            <person name="Pinder M.I.M."/>
            <person name="Kourtchenko O."/>
            <person name="Robertson E.K."/>
            <person name="Larsson T."/>
            <person name="Maumus F."/>
            <person name="Osuna-Cruz C.M."/>
            <person name="Vancaester E."/>
            <person name="Stenow R."/>
            <person name="Vandepoele K."/>
            <person name="Ploug H."/>
            <person name="Bruchert V."/>
            <person name="Godhe A."/>
            <person name="Topel M."/>
        </authorList>
    </citation>
    <scope>NUCLEOTIDE SEQUENCE</scope>
    <source>
        <strain evidence="3">R05AC</strain>
    </source>
</reference>
<evidence type="ECO:0000256" key="1">
    <source>
        <dbReference type="ARBA" id="ARBA00006315"/>
    </source>
</evidence>
<name>A0AAD9DH28_9STRA</name>
<dbReference type="Proteomes" id="UP001224775">
    <property type="component" value="Unassembled WGS sequence"/>
</dbReference>
<keyword evidence="4" id="KW-1185">Reference proteome</keyword>
<feature type="compositionally biased region" description="Low complexity" evidence="2">
    <location>
        <begin position="23"/>
        <end position="33"/>
    </location>
</feature>
<proteinExistence type="inferred from homology"/>
<protein>
    <submittedName>
        <fullName evidence="3">MEMO1 family protein</fullName>
    </submittedName>
</protein>
<accession>A0AAD9DH28</accession>